<accession>A0A6A4DXQ3</accession>
<organism evidence="2 3">
    <name type="scientific">Phytophthora rubi</name>
    <dbReference type="NCBI Taxonomy" id="129364"/>
    <lineage>
        <taxon>Eukaryota</taxon>
        <taxon>Sar</taxon>
        <taxon>Stramenopiles</taxon>
        <taxon>Oomycota</taxon>
        <taxon>Peronosporomycetes</taxon>
        <taxon>Peronosporales</taxon>
        <taxon>Peronosporaceae</taxon>
        <taxon>Phytophthora</taxon>
    </lineage>
</organism>
<protein>
    <submittedName>
        <fullName evidence="2">Uncharacterized protein</fullName>
    </submittedName>
</protein>
<evidence type="ECO:0000256" key="1">
    <source>
        <dbReference type="SAM" id="MobiDB-lite"/>
    </source>
</evidence>
<comment type="caution">
    <text evidence="2">The sequence shown here is derived from an EMBL/GenBank/DDBJ whole genome shotgun (WGS) entry which is preliminary data.</text>
</comment>
<evidence type="ECO:0000313" key="2">
    <source>
        <dbReference type="EMBL" id="KAE9312933.1"/>
    </source>
</evidence>
<dbReference type="Proteomes" id="UP000434957">
    <property type="component" value="Unassembled WGS sequence"/>
</dbReference>
<evidence type="ECO:0000313" key="3">
    <source>
        <dbReference type="Proteomes" id="UP000434957"/>
    </source>
</evidence>
<proteinExistence type="predicted"/>
<keyword evidence="3" id="KW-1185">Reference proteome</keyword>
<reference evidence="2 3" key="1">
    <citation type="submission" date="2018-08" db="EMBL/GenBank/DDBJ databases">
        <title>Genomic investigation of the strawberry pathogen Phytophthora fragariae indicates pathogenicity is determined by transcriptional variation in three key races.</title>
        <authorList>
            <person name="Adams T.M."/>
            <person name="Armitage A.D."/>
            <person name="Sobczyk M.K."/>
            <person name="Bates H.J."/>
            <person name="Dunwell J.M."/>
            <person name="Nellist C.F."/>
            <person name="Harrison R.J."/>
        </authorList>
    </citation>
    <scope>NUCLEOTIDE SEQUENCE [LARGE SCALE GENOMIC DNA]</scope>
    <source>
        <strain evidence="2 3">SCRP333</strain>
    </source>
</reference>
<dbReference type="AlphaFoldDB" id="A0A6A4DXQ3"/>
<name>A0A6A4DXQ3_9STRA</name>
<sequence>MSDRNSKLLARFQVYLEKEEKSDVEEQVQETKIAQTAFWSEMRNILAVNAGSSGLDVLDEVAKALIEETGHPHWASPRLSFTWPAKMRPAADKSAKGSSSKKQRTTSSPASSPAALGTPLITFPLATGLPKEFVRDLENIYRHVVAVKLKPGQRAYPWESQHLFYDPEECPDIYLAHWRFWYVFREVFFEWALHAPLTYKIAIPNRD</sequence>
<gene>
    <name evidence="2" type="ORF">PR003_g19636</name>
</gene>
<dbReference type="EMBL" id="QXFT01001671">
    <property type="protein sequence ID" value="KAE9312933.1"/>
    <property type="molecule type" value="Genomic_DNA"/>
</dbReference>
<feature type="region of interest" description="Disordered" evidence="1">
    <location>
        <begin position="90"/>
        <end position="113"/>
    </location>
</feature>